<feature type="repeat" description="WD" evidence="6">
    <location>
        <begin position="144"/>
        <end position="175"/>
    </location>
</feature>
<dbReference type="EMBL" id="JAGIXG020000022">
    <property type="protein sequence ID" value="KAI6781381.1"/>
    <property type="molecule type" value="Genomic_DNA"/>
</dbReference>
<dbReference type="PROSITE" id="PS50294">
    <property type="entry name" value="WD_REPEATS_REGION"/>
    <property type="match status" value="1"/>
</dbReference>
<evidence type="ECO:0000256" key="6">
    <source>
        <dbReference type="PROSITE-ProRule" id="PRU00221"/>
    </source>
</evidence>
<name>A0A9P9Y138_9HYPO</name>
<dbReference type="InterPro" id="IPR001680">
    <property type="entry name" value="WD40_rpt"/>
</dbReference>
<evidence type="ECO:0000256" key="5">
    <source>
        <dbReference type="ARBA" id="ARBA00023163"/>
    </source>
</evidence>
<sequence>MPLRRPPEWGSHEAYELPKLSSSCMSRFEDDCKSIPAPADSQEPPEVPVKEALAVRFCPYQPLDAPVFAVITKKHIVVYQLPAGQESGDGEVLTILRDADGINDLNTCPDNSELILSASTDTTVRVWSFDPIHNEQPCLFILGGEGHKSDVESAAWHSKGRYIVSGGIDSCVNLWLVPELPTAPVDSPAQVIWPHFSTVALHSAIVDWQDNVIIMWEIMGFSSEDEPDTDIAPLPAIHRPGNKDPSQLTRSAFVPRVTPECPTQFEKRMQFSTPKVNEFFYTFFELHDQPDQHPILTFANPAGSVYFWSLQRIVEYDRISTLMRKSKKRKEAKYLPRWLRPDTGNPATDTEVSYNYDEFREAWDDKYTMVDGQHALEPHVTINVPRSRSGNNKLEPDFFGRQISWSPNGEWCVVSGSLNRVLMLRRWHTPQQESSTTSS</sequence>
<organism evidence="7 8">
    <name type="scientific">Emericellopsis cladophorae</name>
    <dbReference type="NCBI Taxonomy" id="2686198"/>
    <lineage>
        <taxon>Eukaryota</taxon>
        <taxon>Fungi</taxon>
        <taxon>Dikarya</taxon>
        <taxon>Ascomycota</taxon>
        <taxon>Pezizomycotina</taxon>
        <taxon>Sordariomycetes</taxon>
        <taxon>Hypocreomycetidae</taxon>
        <taxon>Hypocreales</taxon>
        <taxon>Bionectriaceae</taxon>
        <taxon>Emericellopsis</taxon>
    </lineage>
</organism>
<evidence type="ECO:0000256" key="2">
    <source>
        <dbReference type="ARBA" id="ARBA00022574"/>
    </source>
</evidence>
<reference evidence="7" key="1">
    <citation type="journal article" date="2021" name="J Fungi (Basel)">
        <title>Genomic and Metabolomic Analyses of the Marine Fungus Emericellopsis cladophorae: Insights into Saltwater Adaptability Mechanisms and Its Biosynthetic Potential.</title>
        <authorList>
            <person name="Goncalves M.F.M."/>
            <person name="Hilario S."/>
            <person name="Van de Peer Y."/>
            <person name="Esteves A.C."/>
            <person name="Alves A."/>
        </authorList>
    </citation>
    <scope>NUCLEOTIDE SEQUENCE</scope>
    <source>
        <strain evidence="7">MUM 19.33</strain>
    </source>
</reference>
<dbReference type="SMART" id="SM00320">
    <property type="entry name" value="WD40"/>
    <property type="match status" value="3"/>
</dbReference>
<comment type="caution">
    <text evidence="7">The sequence shown here is derived from an EMBL/GenBank/DDBJ whole genome shotgun (WGS) entry which is preliminary data.</text>
</comment>
<dbReference type="GeneID" id="75828786"/>
<dbReference type="Gene3D" id="2.130.10.10">
    <property type="entry name" value="YVTN repeat-like/Quinoprotein amine dehydrogenase"/>
    <property type="match status" value="1"/>
</dbReference>
<dbReference type="InterPro" id="IPR051243">
    <property type="entry name" value="PcG_WD-repeat"/>
</dbReference>
<evidence type="ECO:0000313" key="8">
    <source>
        <dbReference type="Proteomes" id="UP001055219"/>
    </source>
</evidence>
<dbReference type="Proteomes" id="UP001055219">
    <property type="component" value="Unassembled WGS sequence"/>
</dbReference>
<dbReference type="PROSITE" id="PS50082">
    <property type="entry name" value="WD_REPEATS_2"/>
    <property type="match status" value="2"/>
</dbReference>
<dbReference type="InterPro" id="IPR036322">
    <property type="entry name" value="WD40_repeat_dom_sf"/>
</dbReference>
<dbReference type="OrthoDB" id="7318948at2759"/>
<evidence type="ECO:0000313" key="7">
    <source>
        <dbReference type="EMBL" id="KAI6781381.1"/>
    </source>
</evidence>
<keyword evidence="5" id="KW-0804">Transcription</keyword>
<keyword evidence="3" id="KW-0677">Repeat</keyword>
<dbReference type="RefSeq" id="XP_051362237.1">
    <property type="nucleotide sequence ID" value="XM_051506449.1"/>
</dbReference>
<comment type="similarity">
    <text evidence="1">Belongs to the WD repeat ESC family.</text>
</comment>
<evidence type="ECO:0000256" key="3">
    <source>
        <dbReference type="ARBA" id="ARBA00022737"/>
    </source>
</evidence>
<keyword evidence="4" id="KW-0805">Transcription regulation</keyword>
<keyword evidence="8" id="KW-1185">Reference proteome</keyword>
<feature type="repeat" description="WD" evidence="6">
    <location>
        <begin position="95"/>
        <end position="130"/>
    </location>
</feature>
<dbReference type="PANTHER" id="PTHR10253">
    <property type="entry name" value="POLYCOMB PROTEIN"/>
    <property type="match status" value="1"/>
</dbReference>
<dbReference type="SUPFAM" id="SSF50978">
    <property type="entry name" value="WD40 repeat-like"/>
    <property type="match status" value="1"/>
</dbReference>
<evidence type="ECO:0000256" key="1">
    <source>
        <dbReference type="ARBA" id="ARBA00008075"/>
    </source>
</evidence>
<dbReference type="AlphaFoldDB" id="A0A9P9Y138"/>
<gene>
    <name evidence="7" type="ORF">J7T54_002274</name>
</gene>
<evidence type="ECO:0000256" key="4">
    <source>
        <dbReference type="ARBA" id="ARBA00023015"/>
    </source>
</evidence>
<dbReference type="Pfam" id="PF00400">
    <property type="entry name" value="WD40"/>
    <property type="match status" value="2"/>
</dbReference>
<keyword evidence="2 6" id="KW-0853">WD repeat</keyword>
<proteinExistence type="inferred from homology"/>
<protein>
    <submittedName>
        <fullName evidence="7">Polycomb protein EED</fullName>
    </submittedName>
</protein>
<dbReference type="InterPro" id="IPR015943">
    <property type="entry name" value="WD40/YVTN_repeat-like_dom_sf"/>
</dbReference>
<accession>A0A9P9Y138</accession>
<reference evidence="7" key="2">
    <citation type="submission" date="2022-07" db="EMBL/GenBank/DDBJ databases">
        <authorList>
            <person name="Goncalves M.F.M."/>
            <person name="Hilario S."/>
            <person name="Van De Peer Y."/>
            <person name="Esteves A.C."/>
            <person name="Alves A."/>
        </authorList>
    </citation>
    <scope>NUCLEOTIDE SEQUENCE</scope>
    <source>
        <strain evidence="7">MUM 19.33</strain>
    </source>
</reference>